<dbReference type="PANTHER" id="PTHR28008:SF1">
    <property type="entry name" value="DOMAIN PROTEIN, PUTATIVE (AFU_ORTHOLOGUE AFUA_3G10980)-RELATED"/>
    <property type="match status" value="1"/>
</dbReference>
<dbReference type="AlphaFoldDB" id="A0A4P6Y9V6"/>
<accession>A0A4P6Y9V6</accession>
<keyword evidence="1" id="KW-0472">Membrane</keyword>
<protein>
    <submittedName>
        <fullName evidence="3">VanZ family protein</fullName>
    </submittedName>
</protein>
<dbReference type="KEGG" id="fnk:E1750_08585"/>
<evidence type="ECO:0000259" key="2">
    <source>
        <dbReference type="Pfam" id="PF04892"/>
    </source>
</evidence>
<dbReference type="Proteomes" id="UP000291124">
    <property type="component" value="Chromosome"/>
</dbReference>
<feature type="transmembrane region" description="Helical" evidence="1">
    <location>
        <begin position="102"/>
        <end position="123"/>
    </location>
</feature>
<dbReference type="OrthoDB" id="5472246at2"/>
<feature type="domain" description="VanZ-like" evidence="2">
    <location>
        <begin position="34"/>
        <end position="119"/>
    </location>
</feature>
<organism evidence="3 4">
    <name type="scientific">Flavobacterium nackdongense</name>
    <dbReference type="NCBI Taxonomy" id="2547394"/>
    <lineage>
        <taxon>Bacteria</taxon>
        <taxon>Pseudomonadati</taxon>
        <taxon>Bacteroidota</taxon>
        <taxon>Flavobacteriia</taxon>
        <taxon>Flavobacteriales</taxon>
        <taxon>Flavobacteriaceae</taxon>
        <taxon>Flavobacterium</taxon>
    </lineage>
</organism>
<proteinExistence type="predicted"/>
<evidence type="ECO:0000313" key="3">
    <source>
        <dbReference type="EMBL" id="QBN18858.1"/>
    </source>
</evidence>
<dbReference type="InterPro" id="IPR006976">
    <property type="entry name" value="VanZ-like"/>
</dbReference>
<dbReference type="Pfam" id="PF04892">
    <property type="entry name" value="VanZ"/>
    <property type="match status" value="1"/>
</dbReference>
<keyword evidence="1" id="KW-0812">Transmembrane</keyword>
<dbReference type="NCBIfam" id="NF037970">
    <property type="entry name" value="vanZ_1"/>
    <property type="match status" value="1"/>
</dbReference>
<evidence type="ECO:0000256" key="1">
    <source>
        <dbReference type="SAM" id="Phobius"/>
    </source>
</evidence>
<gene>
    <name evidence="3" type="ORF">E1750_08585</name>
</gene>
<dbReference type="EMBL" id="CP037933">
    <property type="protein sequence ID" value="QBN18858.1"/>
    <property type="molecule type" value="Genomic_DNA"/>
</dbReference>
<name>A0A4P6Y9V6_9FLAO</name>
<reference evidence="4" key="1">
    <citation type="submission" date="2019-03" db="EMBL/GenBank/DDBJ databases">
        <title>Flavobacterium sp.</title>
        <authorList>
            <person name="Kim H."/>
        </authorList>
    </citation>
    <scope>NUCLEOTIDE SEQUENCE [LARGE SCALE GENOMIC DNA]</scope>
    <source>
        <strain evidence="4">GS13</strain>
    </source>
</reference>
<feature type="transmembrane region" description="Helical" evidence="1">
    <location>
        <begin position="36"/>
        <end position="57"/>
    </location>
</feature>
<dbReference type="PANTHER" id="PTHR28008">
    <property type="entry name" value="DOMAIN PROTEIN, PUTATIVE (AFU_ORTHOLOGUE AFUA_3G10980)-RELATED"/>
    <property type="match status" value="1"/>
</dbReference>
<feature type="transmembrane region" description="Helical" evidence="1">
    <location>
        <begin position="69"/>
        <end position="90"/>
    </location>
</feature>
<keyword evidence="1" id="KW-1133">Transmembrane helix</keyword>
<evidence type="ECO:0000313" key="4">
    <source>
        <dbReference type="Proteomes" id="UP000291124"/>
    </source>
</evidence>
<keyword evidence="4" id="KW-1185">Reference proteome</keyword>
<sequence length="129" mass="14898">MVRKKVFLVAALFWSGVILFFCLENAKDIPQISLPYIDKFVHLVFHFVFTTLWFLYFKKRWNSSNYSNSLILSFGFSLVFGISIELLQQYVTLTRSADVIDVLANTIGASLAIISIILLNSYYRIIDKI</sequence>